<dbReference type="Pfam" id="PF13416">
    <property type="entry name" value="SBP_bac_8"/>
    <property type="match status" value="1"/>
</dbReference>
<feature type="chain" id="PRO_5039520339" evidence="5">
    <location>
        <begin position="44"/>
        <end position="411"/>
    </location>
</feature>
<evidence type="ECO:0000256" key="5">
    <source>
        <dbReference type="SAM" id="SignalP"/>
    </source>
</evidence>
<keyword evidence="4" id="KW-0574">Periplasm</keyword>
<dbReference type="PRINTS" id="PR00909">
    <property type="entry name" value="SPERMDNBNDNG"/>
</dbReference>
<reference evidence="6 7" key="1">
    <citation type="journal article" date="2013" name="ISME J.">
        <title>A metabolic model for members of the genus Tetrasphaera involved in enhanced biological phosphorus removal.</title>
        <authorList>
            <person name="Kristiansen R."/>
            <person name="Nguyen H.T.T."/>
            <person name="Saunders A.M."/>
            <person name="Nielsen J.L."/>
            <person name="Wimmer R."/>
            <person name="Le V.Q."/>
            <person name="McIlroy S.J."/>
            <person name="Petrovski S."/>
            <person name="Seviour R.J."/>
            <person name="Calteau A."/>
            <person name="Nielsen K.L."/>
            <person name="Nielsen P.H."/>
        </authorList>
    </citation>
    <scope>NUCLEOTIDE SEQUENCE [LARGE SCALE GENOMIC DNA]</scope>
    <source>
        <strain evidence="6 7">Ben 74</strain>
    </source>
</reference>
<dbReference type="InterPro" id="IPR006059">
    <property type="entry name" value="SBP"/>
</dbReference>
<evidence type="ECO:0000313" key="7">
    <source>
        <dbReference type="Proteomes" id="UP000035720"/>
    </source>
</evidence>
<dbReference type="Gene3D" id="3.40.190.10">
    <property type="entry name" value="Periplasmic binding protein-like II"/>
    <property type="match status" value="2"/>
</dbReference>
<dbReference type="OrthoDB" id="9813777at2"/>
<comment type="caution">
    <text evidence="6">The sequence shown here is derived from an EMBL/GenBank/DDBJ whole genome shotgun (WGS) entry which is preliminary data.</text>
</comment>
<evidence type="ECO:0000256" key="3">
    <source>
        <dbReference type="ARBA" id="ARBA00022729"/>
    </source>
</evidence>
<evidence type="ECO:0000256" key="1">
    <source>
        <dbReference type="ARBA" id="ARBA00004418"/>
    </source>
</evidence>
<dbReference type="GO" id="GO:0019808">
    <property type="term" value="F:polyamine binding"/>
    <property type="evidence" value="ECO:0007669"/>
    <property type="project" value="InterPro"/>
</dbReference>
<dbReference type="STRING" id="1193518.BN13_180042"/>
<dbReference type="InterPro" id="IPR001188">
    <property type="entry name" value="Sperm_putr-bd"/>
</dbReference>
<dbReference type="PANTHER" id="PTHR30222:SF17">
    <property type="entry name" value="SPERMIDINE_PUTRESCINE-BINDING PERIPLASMIC PROTEIN"/>
    <property type="match status" value="1"/>
</dbReference>
<name>A0A077M7I7_9MICO</name>
<evidence type="ECO:0000313" key="6">
    <source>
        <dbReference type="EMBL" id="CCI52519.1"/>
    </source>
</evidence>
<keyword evidence="3 5" id="KW-0732">Signal</keyword>
<dbReference type="PROSITE" id="PS51318">
    <property type="entry name" value="TAT"/>
    <property type="match status" value="1"/>
</dbReference>
<dbReference type="GO" id="GO:0015846">
    <property type="term" value="P:polyamine transport"/>
    <property type="evidence" value="ECO:0007669"/>
    <property type="project" value="InterPro"/>
</dbReference>
<comment type="subcellular location">
    <subcellularLocation>
        <location evidence="1">Periplasm</location>
    </subcellularLocation>
</comment>
<keyword evidence="7" id="KW-1185">Reference proteome</keyword>
<sequence length="411" mass="45336">MNRRIPPTDPAARALIRSARAAQFSRRNLLSVGAMGASAAALAACAPPKPPSGGLAKLKLPTDVSAQEKIVRWANWTAYLDYDDTTQKYPSLESFIKKTGIQATYSEDIDDNDSYVSKVRPQLEAGQDIEKDIITLTDWMANRLIRDQLIQPLELIQMPNAGNLLPALRDVSFDPGRNYSLTWQSGFAGIGYDKAKVGRELKSLDDLFSPDLKGRITVLSEMRDTLGLIMAWQGVDIAGNWGKPEFDKAIAKVDELLTGGFIRRVKGNAYMNDLKSGNAIAGIVWSGDLFILRAETENDNWEFTIPESGGTLWSDNLMVPITSTHRRNAEALMNYYYDPAVAAEVAAYVNYVCPVIGAQQEMEKIDPDLAESPLIFPSQDYLTNSNIKGFRALTPAEDAEYSAEWAKVVGN</sequence>
<dbReference type="Proteomes" id="UP000035720">
    <property type="component" value="Unassembled WGS sequence"/>
</dbReference>
<dbReference type="InterPro" id="IPR006311">
    <property type="entry name" value="TAT_signal"/>
</dbReference>
<dbReference type="AlphaFoldDB" id="A0A077M7I7"/>
<proteinExistence type="predicted"/>
<dbReference type="CDD" id="cd13590">
    <property type="entry name" value="PBP2_PotD_PotF_like"/>
    <property type="match status" value="1"/>
</dbReference>
<dbReference type="RefSeq" id="WP_048544882.1">
    <property type="nucleotide sequence ID" value="NZ_HF571038.1"/>
</dbReference>
<feature type="signal peptide" evidence="5">
    <location>
        <begin position="1"/>
        <end position="43"/>
    </location>
</feature>
<dbReference type="SUPFAM" id="SSF53850">
    <property type="entry name" value="Periplasmic binding protein-like II"/>
    <property type="match status" value="1"/>
</dbReference>
<evidence type="ECO:0000256" key="4">
    <source>
        <dbReference type="ARBA" id="ARBA00022764"/>
    </source>
</evidence>
<evidence type="ECO:0000256" key="2">
    <source>
        <dbReference type="ARBA" id="ARBA00022448"/>
    </source>
</evidence>
<keyword evidence="2" id="KW-0813">Transport</keyword>
<dbReference type="EMBL" id="CAJC01000090">
    <property type="protein sequence ID" value="CCI52519.1"/>
    <property type="molecule type" value="Genomic_DNA"/>
</dbReference>
<dbReference type="GO" id="GO:0042597">
    <property type="term" value="C:periplasmic space"/>
    <property type="evidence" value="ECO:0007669"/>
    <property type="project" value="UniProtKB-SubCell"/>
</dbReference>
<protein>
    <submittedName>
        <fullName evidence="6">Putative ABC-transporter polyamine-binding lipoprotein</fullName>
    </submittedName>
</protein>
<keyword evidence="6" id="KW-0449">Lipoprotein</keyword>
<accession>A0A077M7I7</accession>
<organism evidence="6 7">
    <name type="scientific">Nostocoides jenkinsii Ben 74</name>
    <dbReference type="NCBI Taxonomy" id="1193518"/>
    <lineage>
        <taxon>Bacteria</taxon>
        <taxon>Bacillati</taxon>
        <taxon>Actinomycetota</taxon>
        <taxon>Actinomycetes</taxon>
        <taxon>Micrococcales</taxon>
        <taxon>Intrasporangiaceae</taxon>
        <taxon>Nostocoides</taxon>
    </lineage>
</organism>
<gene>
    <name evidence="6" type="ORF">BN13_180042</name>
</gene>
<dbReference type="PANTHER" id="PTHR30222">
    <property type="entry name" value="SPERMIDINE/PUTRESCINE-BINDING PERIPLASMIC PROTEIN"/>
    <property type="match status" value="1"/>
</dbReference>